<dbReference type="InterPro" id="IPR011006">
    <property type="entry name" value="CheY-like_superfamily"/>
</dbReference>
<proteinExistence type="predicted"/>
<accession>A0A975ERS0</accession>
<evidence type="ECO:0000256" key="3">
    <source>
        <dbReference type="ARBA" id="ARBA00023015"/>
    </source>
</evidence>
<dbReference type="EMBL" id="CP060010">
    <property type="protein sequence ID" value="QTN37202.1"/>
    <property type="molecule type" value="Genomic_DNA"/>
</dbReference>
<dbReference type="PROSITE" id="PS50110">
    <property type="entry name" value="RESPONSE_REGULATORY"/>
    <property type="match status" value="1"/>
</dbReference>
<evidence type="ECO:0000256" key="2">
    <source>
        <dbReference type="ARBA" id="ARBA00023012"/>
    </source>
</evidence>
<keyword evidence="2" id="KW-0902">Two-component regulatory system</keyword>
<sequence>MRILAVDDQEDIRELLKTAISTESKHSVQLASSGAEALEMVRDAEQPFDCFMLDIQMPGMDGIELCSELRTTKGYERTPVLMLTAMSEKKFVDRAFQAGATDYITKPFEFLELFSRLSNAERLIAEAVRIEESETELLSLRKDLARSFEHSLSEPVEISGVERVTGYVSFENYLLQMSRMKMLTTSVFAIKLLNVEKLFDSMSGAGFRRMLGEVATQLTTLYGEDADLVTYRGNGIFVCATSAKNAFSQFGLERKMNCKLKESVTSRFSDLAVQVSAGEPVSLLSFTRAGALRSLQNAVHRAEKRAETYCQILHMSTRALKARGVSEPVMNQSEERAAYQAILKETMRKDLRLVAGN</sequence>
<name>A0A975ERS0_9RHOB</name>
<dbReference type="Proteomes" id="UP000665026">
    <property type="component" value="Chromosome"/>
</dbReference>
<dbReference type="KEGG" id="cact:HZ995_06790"/>
<dbReference type="Gene3D" id="3.40.50.2300">
    <property type="match status" value="1"/>
</dbReference>
<dbReference type="InterPro" id="IPR039420">
    <property type="entry name" value="WalR-like"/>
</dbReference>
<evidence type="ECO:0000256" key="5">
    <source>
        <dbReference type="ARBA" id="ARBA00023163"/>
    </source>
</evidence>
<dbReference type="InterPro" id="IPR001789">
    <property type="entry name" value="Sig_transdc_resp-reg_receiver"/>
</dbReference>
<gene>
    <name evidence="8" type="ORF">HZ995_06790</name>
</gene>
<keyword evidence="4" id="KW-0238">DNA-binding</keyword>
<evidence type="ECO:0000313" key="8">
    <source>
        <dbReference type="EMBL" id="QTN37202.1"/>
    </source>
</evidence>
<dbReference type="PANTHER" id="PTHR48111:SF1">
    <property type="entry name" value="TWO-COMPONENT RESPONSE REGULATOR ORR33"/>
    <property type="match status" value="1"/>
</dbReference>
<dbReference type="SUPFAM" id="SSF52172">
    <property type="entry name" value="CheY-like"/>
    <property type="match status" value="1"/>
</dbReference>
<feature type="modified residue" description="4-aspartylphosphate" evidence="6">
    <location>
        <position position="54"/>
    </location>
</feature>
<evidence type="ECO:0000313" key="9">
    <source>
        <dbReference type="Proteomes" id="UP000665026"/>
    </source>
</evidence>
<dbReference type="GO" id="GO:0005829">
    <property type="term" value="C:cytosol"/>
    <property type="evidence" value="ECO:0007669"/>
    <property type="project" value="TreeGrafter"/>
</dbReference>
<dbReference type="PANTHER" id="PTHR48111">
    <property type="entry name" value="REGULATOR OF RPOS"/>
    <property type="match status" value="1"/>
</dbReference>
<dbReference type="GO" id="GO:0000156">
    <property type="term" value="F:phosphorelay response regulator activity"/>
    <property type="evidence" value="ECO:0007669"/>
    <property type="project" value="TreeGrafter"/>
</dbReference>
<evidence type="ECO:0000256" key="6">
    <source>
        <dbReference type="PROSITE-ProRule" id="PRU00169"/>
    </source>
</evidence>
<feature type="domain" description="Response regulatory" evidence="7">
    <location>
        <begin position="2"/>
        <end position="121"/>
    </location>
</feature>
<dbReference type="RefSeq" id="WP_209357904.1">
    <property type="nucleotide sequence ID" value="NZ_CP060010.1"/>
</dbReference>
<reference evidence="8" key="1">
    <citation type="submission" date="2020-07" db="EMBL/GenBank/DDBJ databases">
        <title>Genome sequences of bacteria associated with the marine, planktonic diatom Thalassiosira profunda strain ECT2AJA-044.</title>
        <authorList>
            <person name="Gargas C.B."/>
            <person name="Roberts W.R."/>
            <person name="Alverson A.J."/>
        </authorList>
    </citation>
    <scope>NUCLEOTIDE SEQUENCE</scope>
    <source>
        <strain evidence="8">ECT2AJA-044</strain>
    </source>
</reference>
<evidence type="ECO:0000256" key="4">
    <source>
        <dbReference type="ARBA" id="ARBA00023125"/>
    </source>
</evidence>
<dbReference type="AlphaFoldDB" id="A0A975ERS0"/>
<dbReference type="SMART" id="SM00448">
    <property type="entry name" value="REC"/>
    <property type="match status" value="1"/>
</dbReference>
<dbReference type="GO" id="GO:0006355">
    <property type="term" value="P:regulation of DNA-templated transcription"/>
    <property type="evidence" value="ECO:0007669"/>
    <property type="project" value="TreeGrafter"/>
</dbReference>
<protein>
    <submittedName>
        <fullName evidence="8">Response regulator</fullName>
    </submittedName>
</protein>
<dbReference type="GO" id="GO:0032993">
    <property type="term" value="C:protein-DNA complex"/>
    <property type="evidence" value="ECO:0007669"/>
    <property type="project" value="TreeGrafter"/>
</dbReference>
<keyword evidence="1 6" id="KW-0597">Phosphoprotein</keyword>
<organism evidence="8 9">
    <name type="scientific">Cognatishimia activa</name>
    <dbReference type="NCBI Taxonomy" id="1715691"/>
    <lineage>
        <taxon>Bacteria</taxon>
        <taxon>Pseudomonadati</taxon>
        <taxon>Pseudomonadota</taxon>
        <taxon>Alphaproteobacteria</taxon>
        <taxon>Rhodobacterales</taxon>
        <taxon>Paracoccaceae</taxon>
        <taxon>Cognatishimia</taxon>
    </lineage>
</organism>
<dbReference type="GO" id="GO:0000976">
    <property type="term" value="F:transcription cis-regulatory region binding"/>
    <property type="evidence" value="ECO:0007669"/>
    <property type="project" value="TreeGrafter"/>
</dbReference>
<evidence type="ECO:0000256" key="1">
    <source>
        <dbReference type="ARBA" id="ARBA00022553"/>
    </source>
</evidence>
<evidence type="ECO:0000259" key="7">
    <source>
        <dbReference type="PROSITE" id="PS50110"/>
    </source>
</evidence>
<keyword evidence="3" id="KW-0805">Transcription regulation</keyword>
<dbReference type="Pfam" id="PF00072">
    <property type="entry name" value="Response_reg"/>
    <property type="match status" value="1"/>
</dbReference>
<keyword evidence="5" id="KW-0804">Transcription</keyword>